<keyword evidence="3" id="KW-0539">Nucleus</keyword>
<dbReference type="PANTHER" id="PTHR15367:SF2">
    <property type="entry name" value="DNA-DIRECTED RNA POLYMERASE III SUBUNIT"/>
    <property type="match status" value="1"/>
</dbReference>
<reference evidence="5 6" key="1">
    <citation type="submission" date="2019-05" db="EMBL/GenBank/DDBJ databases">
        <title>Mikania micrantha, genome provides insights into the molecular mechanism of rapid growth.</title>
        <authorList>
            <person name="Liu B."/>
        </authorList>
    </citation>
    <scope>NUCLEOTIDE SEQUENCE [LARGE SCALE GENOMIC DNA]</scope>
    <source>
        <strain evidence="5">NLD-2019</strain>
        <tissue evidence="5">Leaf</tissue>
    </source>
</reference>
<feature type="region of interest" description="Disordered" evidence="4">
    <location>
        <begin position="213"/>
        <end position="281"/>
    </location>
</feature>
<comment type="similarity">
    <text evidence="2">Belongs to the eukaryotic RPC7 RNA polymerase subunit family.</text>
</comment>
<evidence type="ECO:0000256" key="4">
    <source>
        <dbReference type="SAM" id="MobiDB-lite"/>
    </source>
</evidence>
<feature type="compositionally biased region" description="Acidic residues" evidence="4">
    <location>
        <begin position="222"/>
        <end position="270"/>
    </location>
</feature>
<evidence type="ECO:0000256" key="2">
    <source>
        <dbReference type="ARBA" id="ARBA00008352"/>
    </source>
</evidence>
<evidence type="ECO:0000256" key="1">
    <source>
        <dbReference type="ARBA" id="ARBA00004123"/>
    </source>
</evidence>
<dbReference type="Proteomes" id="UP000326396">
    <property type="component" value="Unassembled WGS sequence"/>
</dbReference>
<proteinExistence type="inferred from homology"/>
<name>A0A5N6LH41_9ASTR</name>
<dbReference type="GO" id="GO:0006383">
    <property type="term" value="P:transcription by RNA polymerase III"/>
    <property type="evidence" value="ECO:0007669"/>
    <property type="project" value="InterPro"/>
</dbReference>
<dbReference type="OrthoDB" id="2018787at2759"/>
<keyword evidence="6" id="KW-1185">Reference proteome</keyword>
<comment type="subcellular location">
    <subcellularLocation>
        <location evidence="1">Nucleus</location>
    </subcellularLocation>
</comment>
<sequence length="281" mass="31930">MTGHKETFDHVPKKGICRLDVSGGAVYALVEEDSGLGTTTGGDGGRWTTAGGFLGLVVIHGSPPYNATAIPPWNHLSPILNSPAIFTASNLIWFVQMAFRGRGARPSNFAKEEKYEVFPEIKEYPDVNLKEKEEFRKLISWGNDLQKFWVSSPYHLGPSGQDSERNRKPPLSDYMKMTDDYVPAELVAKNVRHSNKKVRWDPQSDLQRLDLFEKLDQGPQGQDDDEKEKKEDEDDDEDNENIEEEEEEDSGDDYDQGPDFDDDEDDFNMDEDFRGGMQTFH</sequence>
<dbReference type="InterPro" id="IPR024661">
    <property type="entry name" value="RNA_pol_III_Rpc31"/>
</dbReference>
<evidence type="ECO:0008006" key="7">
    <source>
        <dbReference type="Google" id="ProtNLM"/>
    </source>
</evidence>
<dbReference type="AlphaFoldDB" id="A0A5N6LH41"/>
<gene>
    <name evidence="5" type="ORF">E3N88_42969</name>
</gene>
<comment type="caution">
    <text evidence="5">The sequence shown here is derived from an EMBL/GenBank/DDBJ whole genome shotgun (WGS) entry which is preliminary data.</text>
</comment>
<dbReference type="PANTHER" id="PTHR15367">
    <property type="entry name" value="DNA-DIRECTED RNA POLYMERASE III"/>
    <property type="match status" value="1"/>
</dbReference>
<feature type="region of interest" description="Disordered" evidence="4">
    <location>
        <begin position="156"/>
        <end position="175"/>
    </location>
</feature>
<protein>
    <recommendedName>
        <fullName evidence="7">DNA-directed RNA polymerase III subunit</fullName>
    </recommendedName>
</protein>
<evidence type="ECO:0000256" key="3">
    <source>
        <dbReference type="ARBA" id="ARBA00023242"/>
    </source>
</evidence>
<accession>A0A5N6LH41</accession>
<organism evidence="5 6">
    <name type="scientific">Mikania micrantha</name>
    <name type="common">bitter vine</name>
    <dbReference type="NCBI Taxonomy" id="192012"/>
    <lineage>
        <taxon>Eukaryota</taxon>
        <taxon>Viridiplantae</taxon>
        <taxon>Streptophyta</taxon>
        <taxon>Embryophyta</taxon>
        <taxon>Tracheophyta</taxon>
        <taxon>Spermatophyta</taxon>
        <taxon>Magnoliopsida</taxon>
        <taxon>eudicotyledons</taxon>
        <taxon>Gunneridae</taxon>
        <taxon>Pentapetalae</taxon>
        <taxon>asterids</taxon>
        <taxon>campanulids</taxon>
        <taxon>Asterales</taxon>
        <taxon>Asteraceae</taxon>
        <taxon>Asteroideae</taxon>
        <taxon>Heliantheae alliance</taxon>
        <taxon>Eupatorieae</taxon>
        <taxon>Mikania</taxon>
    </lineage>
</organism>
<evidence type="ECO:0000313" key="5">
    <source>
        <dbReference type="EMBL" id="KAD1352123.1"/>
    </source>
</evidence>
<evidence type="ECO:0000313" key="6">
    <source>
        <dbReference type="Proteomes" id="UP000326396"/>
    </source>
</evidence>
<dbReference type="EMBL" id="SZYD01000835">
    <property type="protein sequence ID" value="KAD1352123.1"/>
    <property type="molecule type" value="Genomic_DNA"/>
</dbReference>
<dbReference type="GO" id="GO:0005666">
    <property type="term" value="C:RNA polymerase III complex"/>
    <property type="evidence" value="ECO:0007669"/>
    <property type="project" value="TreeGrafter"/>
</dbReference>